<dbReference type="RefSeq" id="WP_252663652.1">
    <property type="nucleotide sequence ID" value="NZ_CP098611.1"/>
</dbReference>
<evidence type="ECO:0000256" key="2">
    <source>
        <dbReference type="ARBA" id="ARBA00022803"/>
    </source>
</evidence>
<dbReference type="SUPFAM" id="SSF48452">
    <property type="entry name" value="TPR-like"/>
    <property type="match status" value="3"/>
</dbReference>
<dbReference type="Pfam" id="PF07721">
    <property type="entry name" value="TPR_4"/>
    <property type="match status" value="2"/>
</dbReference>
<accession>A0ABY5AQY4</accession>
<reference evidence="4" key="1">
    <citation type="submission" date="2022-06" db="EMBL/GenBank/DDBJ databases">
        <title>Genome sequence of Phormidium yuhuli AB48 isolated from an industrial photobioreactor environment.</title>
        <authorList>
            <person name="Qiu Y."/>
            <person name="Noonan A.J.C."/>
            <person name="Dofher K."/>
            <person name="Koch M."/>
            <person name="Kieft B."/>
            <person name="Lin X."/>
            <person name="Ziels R.M."/>
            <person name="Hallam S.J."/>
        </authorList>
    </citation>
    <scope>NUCLEOTIDE SEQUENCE</scope>
    <source>
        <strain evidence="4">AB48</strain>
    </source>
</reference>
<dbReference type="PANTHER" id="PTHR45586:SF1">
    <property type="entry name" value="LIPOPOLYSACCHARIDE ASSEMBLY PROTEIN B"/>
    <property type="match status" value="1"/>
</dbReference>
<dbReference type="Pfam" id="PF13432">
    <property type="entry name" value="TPR_16"/>
    <property type="match status" value="1"/>
</dbReference>
<evidence type="ECO:0000313" key="4">
    <source>
        <dbReference type="EMBL" id="USR91632.1"/>
    </source>
</evidence>
<keyword evidence="2 3" id="KW-0802">TPR repeat</keyword>
<dbReference type="InterPro" id="IPR051012">
    <property type="entry name" value="CellSynth/LPSAsmb/PSIAsmb"/>
</dbReference>
<evidence type="ECO:0000256" key="1">
    <source>
        <dbReference type="ARBA" id="ARBA00022737"/>
    </source>
</evidence>
<protein>
    <submittedName>
        <fullName evidence="4">Tetratricopeptide repeat protein</fullName>
    </submittedName>
</protein>
<keyword evidence="1" id="KW-0677">Repeat</keyword>
<evidence type="ECO:0000313" key="5">
    <source>
        <dbReference type="Proteomes" id="UP001056708"/>
    </source>
</evidence>
<sequence length="647" mass="72789">MAKRKTKKAVTVKKSRGFGKKSLTVELQRVEAYAIKENWQGAYEVLQLLAEQYPDNKKVWDYLSEVAYELRDLDTYQIACEKLVELTPDDADTLYALGNVYMVNMYPLVASQVLEWALAIDPEHKGAPRAREILETVTPKIPEILGELGSDNFEAAVLHERGQIYLAQGNCAAAREAELEVIRHHPDFIPARNNLALVSWTEGNVEEAIATSEAVLESEPNNIHALSNLVHFLVVSGDKEAAQAYGDRLKTSPGEGWDPWTKRVEGLSYLADDAGVVEVLDRAEADQVDDSPVGPLFFHLTAAALARTGDRDRALTQWDKALKQDPNMILAKDNLRDICSPVEERHGAWSFPWEQWLLPTTVKDLRDTLNRVIDNPDIDKTSVLMGQLFQRHPEFLTKLPVIMERGGSQGQEFGLIMAEHLQTPEILEIIKDFALGQNGSDSMRNRAASMATRAGLLPKGQITLWIQGEWRDVMLANYEVFPEPAVNHPKSVQKLLNQAIPYLRQRDKAGAIEAETLLKEALELESDAPDLYHNLATAYILQERHTEADALIDETLERFPDYLFARCAKARRYLNEGDLDAAEALLTPVLSRDRFHTSEFNAFADAYVSLLVAQDQLDKARGWLQMWDGIGSDHPGLTYWKKKLAKL</sequence>
<evidence type="ECO:0000256" key="3">
    <source>
        <dbReference type="PROSITE-ProRule" id="PRU00339"/>
    </source>
</evidence>
<dbReference type="EMBL" id="CP098611">
    <property type="protein sequence ID" value="USR91632.1"/>
    <property type="molecule type" value="Genomic_DNA"/>
</dbReference>
<name>A0ABY5AQY4_9CYAN</name>
<dbReference type="PANTHER" id="PTHR45586">
    <property type="entry name" value="TPR REPEAT-CONTAINING PROTEIN PA4667"/>
    <property type="match status" value="1"/>
</dbReference>
<dbReference type="Proteomes" id="UP001056708">
    <property type="component" value="Chromosome"/>
</dbReference>
<dbReference type="PROSITE" id="PS50005">
    <property type="entry name" value="TPR"/>
    <property type="match status" value="1"/>
</dbReference>
<dbReference type="Pfam" id="PF14559">
    <property type="entry name" value="TPR_19"/>
    <property type="match status" value="1"/>
</dbReference>
<dbReference type="InterPro" id="IPR019734">
    <property type="entry name" value="TPR_rpt"/>
</dbReference>
<dbReference type="Gene3D" id="1.25.40.10">
    <property type="entry name" value="Tetratricopeptide repeat domain"/>
    <property type="match status" value="2"/>
</dbReference>
<organism evidence="4 5">
    <name type="scientific">Phormidium yuhuli AB48</name>
    <dbReference type="NCBI Taxonomy" id="2940671"/>
    <lineage>
        <taxon>Bacteria</taxon>
        <taxon>Bacillati</taxon>
        <taxon>Cyanobacteriota</taxon>
        <taxon>Cyanophyceae</taxon>
        <taxon>Oscillatoriophycideae</taxon>
        <taxon>Oscillatoriales</taxon>
        <taxon>Oscillatoriaceae</taxon>
        <taxon>Phormidium</taxon>
        <taxon>Phormidium yuhuli</taxon>
    </lineage>
</organism>
<dbReference type="SMART" id="SM00028">
    <property type="entry name" value="TPR"/>
    <property type="match status" value="5"/>
</dbReference>
<proteinExistence type="predicted"/>
<gene>
    <name evidence="4" type="ORF">NEA10_02580</name>
</gene>
<feature type="repeat" description="TPR" evidence="3">
    <location>
        <begin position="295"/>
        <end position="328"/>
    </location>
</feature>
<dbReference type="InterPro" id="IPR011990">
    <property type="entry name" value="TPR-like_helical_dom_sf"/>
</dbReference>
<keyword evidence="5" id="KW-1185">Reference proteome</keyword>
<dbReference type="InterPro" id="IPR011717">
    <property type="entry name" value="TPR-4"/>
</dbReference>